<accession>A0A8H3KZJ9</accession>
<evidence type="ECO:0000313" key="2">
    <source>
        <dbReference type="EMBL" id="GES76589.1"/>
    </source>
</evidence>
<sequence length="115" mass="13870">MFARRLFCKFKIIYHEFNSLTSHSFDLFRYEILAVFSDMDIDGNVVIFGNEGFRHVLRNQQFFRLFGHMDISLGLCMLDFVLFTYVIDLVIFQIFFLNMRICYSLRLSRCREAHK</sequence>
<dbReference type="AlphaFoldDB" id="A0A8H3KZJ9"/>
<keyword evidence="1" id="KW-0812">Transmembrane</keyword>
<evidence type="ECO:0000313" key="3">
    <source>
        <dbReference type="Proteomes" id="UP000615446"/>
    </source>
</evidence>
<protein>
    <submittedName>
        <fullName evidence="2">Uncharacterized protein</fullName>
    </submittedName>
</protein>
<evidence type="ECO:0000256" key="1">
    <source>
        <dbReference type="SAM" id="Phobius"/>
    </source>
</evidence>
<comment type="caution">
    <text evidence="2">The sequence shown here is derived from an EMBL/GenBank/DDBJ whole genome shotgun (WGS) entry which is preliminary data.</text>
</comment>
<keyword evidence="1" id="KW-1133">Transmembrane helix</keyword>
<reference evidence="2" key="1">
    <citation type="submission" date="2019-10" db="EMBL/GenBank/DDBJ databases">
        <title>Conservation and host-specific expression of non-tandemly repeated heterogenous ribosome RNA gene in arbuscular mycorrhizal fungi.</title>
        <authorList>
            <person name="Maeda T."/>
            <person name="Kobayashi Y."/>
            <person name="Nakagawa T."/>
            <person name="Ezawa T."/>
            <person name="Yamaguchi K."/>
            <person name="Bino T."/>
            <person name="Nishimoto Y."/>
            <person name="Shigenobu S."/>
            <person name="Kawaguchi M."/>
        </authorList>
    </citation>
    <scope>NUCLEOTIDE SEQUENCE</scope>
    <source>
        <strain evidence="2">HR1</strain>
    </source>
</reference>
<dbReference type="Proteomes" id="UP000615446">
    <property type="component" value="Unassembled WGS sequence"/>
</dbReference>
<keyword evidence="1" id="KW-0472">Membrane</keyword>
<gene>
    <name evidence="2" type="ORF">RCL2_000399400</name>
</gene>
<organism evidence="2 3">
    <name type="scientific">Rhizophagus clarus</name>
    <dbReference type="NCBI Taxonomy" id="94130"/>
    <lineage>
        <taxon>Eukaryota</taxon>
        <taxon>Fungi</taxon>
        <taxon>Fungi incertae sedis</taxon>
        <taxon>Mucoromycota</taxon>
        <taxon>Glomeromycotina</taxon>
        <taxon>Glomeromycetes</taxon>
        <taxon>Glomerales</taxon>
        <taxon>Glomeraceae</taxon>
        <taxon>Rhizophagus</taxon>
    </lineage>
</organism>
<name>A0A8H3KZJ9_9GLOM</name>
<feature type="transmembrane region" description="Helical" evidence="1">
    <location>
        <begin position="71"/>
        <end position="97"/>
    </location>
</feature>
<proteinExistence type="predicted"/>
<dbReference type="EMBL" id="BLAL01000022">
    <property type="protein sequence ID" value="GES76589.1"/>
    <property type="molecule type" value="Genomic_DNA"/>
</dbReference>